<sequence length="122" mass="14013">MNLEELREYCISLKGVTEHFPFDDVSLVLKVQGKMFALIPLDNPETQIALKCDPEKAIALREQFDCITPAYHFNKKHWNSVRIDPAISTEMLRELILHSYDLVVAGLPKKLRNELGVEETCE</sequence>
<dbReference type="PANTHER" id="PTHR35145:SF1">
    <property type="entry name" value="CYTOPLASMIC PROTEIN"/>
    <property type="match status" value="1"/>
</dbReference>
<gene>
    <name evidence="1" type="primary">yjbR_4</name>
    <name evidence="1" type="ORF">SDC9_44416</name>
</gene>
<dbReference type="InterPro" id="IPR038056">
    <property type="entry name" value="YjbR-like_sf"/>
</dbReference>
<dbReference type="SUPFAM" id="SSF142906">
    <property type="entry name" value="YjbR-like"/>
    <property type="match status" value="1"/>
</dbReference>
<evidence type="ECO:0000313" key="1">
    <source>
        <dbReference type="EMBL" id="MPL98216.1"/>
    </source>
</evidence>
<name>A0A644W3W6_9ZZZZ</name>
<protein>
    <recommendedName>
        <fullName evidence="2">MmcQ-like protein</fullName>
    </recommendedName>
</protein>
<accession>A0A644W3W6</accession>
<dbReference type="PANTHER" id="PTHR35145">
    <property type="entry name" value="CYTOPLASMIC PROTEIN-RELATED"/>
    <property type="match status" value="1"/>
</dbReference>
<dbReference type="EMBL" id="VSSQ01000596">
    <property type="protein sequence ID" value="MPL98216.1"/>
    <property type="molecule type" value="Genomic_DNA"/>
</dbReference>
<proteinExistence type="predicted"/>
<dbReference type="InterPro" id="IPR007351">
    <property type="entry name" value="YjbR"/>
</dbReference>
<dbReference type="InterPro" id="IPR058532">
    <property type="entry name" value="YjbR/MT2646/Rv2570-like"/>
</dbReference>
<dbReference type="Gene3D" id="3.90.1150.30">
    <property type="match status" value="1"/>
</dbReference>
<comment type="caution">
    <text evidence="1">The sequence shown here is derived from an EMBL/GenBank/DDBJ whole genome shotgun (WGS) entry which is preliminary data.</text>
</comment>
<evidence type="ECO:0008006" key="2">
    <source>
        <dbReference type="Google" id="ProtNLM"/>
    </source>
</evidence>
<dbReference type="AlphaFoldDB" id="A0A644W3W6"/>
<organism evidence="1">
    <name type="scientific">bioreactor metagenome</name>
    <dbReference type="NCBI Taxonomy" id="1076179"/>
    <lineage>
        <taxon>unclassified sequences</taxon>
        <taxon>metagenomes</taxon>
        <taxon>ecological metagenomes</taxon>
    </lineage>
</organism>
<reference evidence="1" key="1">
    <citation type="submission" date="2019-08" db="EMBL/GenBank/DDBJ databases">
        <authorList>
            <person name="Kucharzyk K."/>
            <person name="Murdoch R.W."/>
            <person name="Higgins S."/>
            <person name="Loffler F."/>
        </authorList>
    </citation>
    <scope>NUCLEOTIDE SEQUENCE</scope>
</reference>
<dbReference type="Pfam" id="PF04237">
    <property type="entry name" value="YjbR"/>
    <property type="match status" value="1"/>
</dbReference>